<dbReference type="EC" id="3.1.3.48" evidence="2"/>
<keyword evidence="4" id="KW-0904">Protein phosphatase</keyword>
<keyword evidence="8" id="KW-1185">Reference proteome</keyword>
<proteinExistence type="inferred from homology"/>
<dbReference type="InterPro" id="IPR017867">
    <property type="entry name" value="Tyr_phospatase_low_mol_wt"/>
</dbReference>
<evidence type="ECO:0000256" key="2">
    <source>
        <dbReference type="ARBA" id="ARBA00013064"/>
    </source>
</evidence>
<dbReference type="PANTHER" id="PTHR11717:SF7">
    <property type="entry name" value="LOW MOLECULAR WEIGHT PHOSPHOTYROSINE PROTEIN PHOSPHATASE"/>
    <property type="match status" value="1"/>
</dbReference>
<dbReference type="PRINTS" id="PR00719">
    <property type="entry name" value="LMWPTPASE"/>
</dbReference>
<dbReference type="Pfam" id="PF01451">
    <property type="entry name" value="LMWPc"/>
    <property type="match status" value="1"/>
</dbReference>
<dbReference type="OrthoDB" id="9784339at2"/>
<sequence>MPDLPADRPFRVLVVCTGNICRSPMGEIVLRERLADAGLDAAVEVASAGISDEEHGNPIDRRARAVLTEHGYPIHDHRAHQVGPGELADYDLVLAMTNQHVRALQRRAEIDARAETASGDPTASAEVRLWREFDATAEAPGPATGEYDLDVPDPWYGDHSGFYDTLEVVERGAEGIVEYLQERLAQTSSVTGG</sequence>
<feature type="active site" evidence="5">
    <location>
        <position position="22"/>
    </location>
</feature>
<keyword evidence="3" id="KW-0378">Hydrolase</keyword>
<dbReference type="Gene3D" id="3.40.50.2300">
    <property type="match status" value="1"/>
</dbReference>
<dbReference type="EMBL" id="WHPC01000127">
    <property type="protein sequence ID" value="MPV38933.1"/>
    <property type="molecule type" value="Genomic_DNA"/>
</dbReference>
<dbReference type="InterPro" id="IPR036196">
    <property type="entry name" value="Ptyr_pPase_sf"/>
</dbReference>
<evidence type="ECO:0000313" key="8">
    <source>
        <dbReference type="Proteomes" id="UP000437709"/>
    </source>
</evidence>
<feature type="active site" description="Nucleophile" evidence="5">
    <location>
        <position position="16"/>
    </location>
</feature>
<dbReference type="PANTHER" id="PTHR11717">
    <property type="entry name" value="LOW MOLECULAR WEIGHT PROTEIN TYROSINE PHOSPHATASE"/>
    <property type="match status" value="1"/>
</dbReference>
<feature type="active site" description="Proton donor" evidence="5">
    <location>
        <position position="153"/>
    </location>
</feature>
<dbReference type="InterPro" id="IPR050438">
    <property type="entry name" value="LMW_PTPase"/>
</dbReference>
<reference evidence="7 8" key="1">
    <citation type="submission" date="2019-10" db="EMBL/GenBank/DDBJ databases">
        <title>Georgenia wutianyii sp. nov. and Georgenia yuyongxinii sp. nov. isolated from plateau pika (Ochotona curzoniae) in the Qinghai-Tibet plateau of China.</title>
        <authorList>
            <person name="Tian Z."/>
        </authorList>
    </citation>
    <scope>NUCLEOTIDE SEQUENCE [LARGE SCALE GENOMIC DNA]</scope>
    <source>
        <strain evidence="7 8">JCM 19765</strain>
    </source>
</reference>
<evidence type="ECO:0000256" key="3">
    <source>
        <dbReference type="ARBA" id="ARBA00022801"/>
    </source>
</evidence>
<comment type="caution">
    <text evidence="7">The sequence shown here is derived from an EMBL/GenBank/DDBJ whole genome shotgun (WGS) entry which is preliminary data.</text>
</comment>
<name>A0A6N7EP89_9MICO</name>
<dbReference type="SMART" id="SM00226">
    <property type="entry name" value="LMWPc"/>
    <property type="match status" value="1"/>
</dbReference>
<protein>
    <recommendedName>
        <fullName evidence="2">protein-tyrosine-phosphatase</fullName>
        <ecNumber evidence="2">3.1.3.48</ecNumber>
    </recommendedName>
</protein>
<gene>
    <name evidence="7" type="ORF">GB881_18150</name>
</gene>
<evidence type="ECO:0000259" key="6">
    <source>
        <dbReference type="SMART" id="SM00226"/>
    </source>
</evidence>
<accession>A0A6N7EP89</accession>
<dbReference type="CDD" id="cd16343">
    <property type="entry name" value="LMWPTP"/>
    <property type="match status" value="1"/>
</dbReference>
<feature type="domain" description="Phosphotyrosine protein phosphatase I" evidence="6">
    <location>
        <begin position="10"/>
        <end position="179"/>
    </location>
</feature>
<evidence type="ECO:0000256" key="1">
    <source>
        <dbReference type="ARBA" id="ARBA00011063"/>
    </source>
</evidence>
<evidence type="ECO:0000256" key="5">
    <source>
        <dbReference type="PIRSR" id="PIRSR617867-1"/>
    </source>
</evidence>
<dbReference type="SUPFAM" id="SSF52788">
    <property type="entry name" value="Phosphotyrosine protein phosphatases I"/>
    <property type="match status" value="1"/>
</dbReference>
<dbReference type="InterPro" id="IPR023485">
    <property type="entry name" value="Ptyr_pPase"/>
</dbReference>
<organism evidence="7 8">
    <name type="scientific">Georgenia subflava</name>
    <dbReference type="NCBI Taxonomy" id="1622177"/>
    <lineage>
        <taxon>Bacteria</taxon>
        <taxon>Bacillati</taxon>
        <taxon>Actinomycetota</taxon>
        <taxon>Actinomycetes</taxon>
        <taxon>Micrococcales</taxon>
        <taxon>Bogoriellaceae</taxon>
        <taxon>Georgenia</taxon>
    </lineage>
</organism>
<dbReference type="RefSeq" id="WP_152193952.1">
    <property type="nucleotide sequence ID" value="NZ_VUKD01000001.1"/>
</dbReference>
<evidence type="ECO:0000313" key="7">
    <source>
        <dbReference type="EMBL" id="MPV38933.1"/>
    </source>
</evidence>
<dbReference type="GO" id="GO:0004725">
    <property type="term" value="F:protein tyrosine phosphatase activity"/>
    <property type="evidence" value="ECO:0007669"/>
    <property type="project" value="UniProtKB-EC"/>
</dbReference>
<comment type="similarity">
    <text evidence="1">Belongs to the low molecular weight phosphotyrosine protein phosphatase family.</text>
</comment>
<dbReference type="Proteomes" id="UP000437709">
    <property type="component" value="Unassembled WGS sequence"/>
</dbReference>
<evidence type="ECO:0000256" key="4">
    <source>
        <dbReference type="ARBA" id="ARBA00022912"/>
    </source>
</evidence>
<dbReference type="AlphaFoldDB" id="A0A6N7EP89"/>